<evidence type="ECO:0000259" key="1">
    <source>
        <dbReference type="Pfam" id="PF12697"/>
    </source>
</evidence>
<dbReference type="PRINTS" id="PR00111">
    <property type="entry name" value="ABHYDROLASE"/>
</dbReference>
<reference evidence="2 3" key="1">
    <citation type="submission" date="2021-04" db="EMBL/GenBank/DDBJ databases">
        <title>Chitinophaga sp. nov., isolated from the rhizosphere soil.</title>
        <authorList>
            <person name="He S."/>
        </authorList>
    </citation>
    <scope>NUCLEOTIDE SEQUENCE [LARGE SCALE GENOMIC DNA]</scope>
    <source>
        <strain evidence="2 3">2R12</strain>
    </source>
</reference>
<dbReference type="RefSeq" id="WP_211973180.1">
    <property type="nucleotide sequence ID" value="NZ_CBFHAM010000003.1"/>
</dbReference>
<comment type="caution">
    <text evidence="2">The sequence shown here is derived from an EMBL/GenBank/DDBJ whole genome shotgun (WGS) entry which is preliminary data.</text>
</comment>
<keyword evidence="3" id="KW-1185">Reference proteome</keyword>
<evidence type="ECO:0000313" key="3">
    <source>
        <dbReference type="Proteomes" id="UP000676386"/>
    </source>
</evidence>
<dbReference type="EMBL" id="JAGTXB010000005">
    <property type="protein sequence ID" value="MBS0028066.1"/>
    <property type="molecule type" value="Genomic_DNA"/>
</dbReference>
<keyword evidence="2" id="KW-0378">Hydrolase</keyword>
<gene>
    <name evidence="2" type="ORF">KE626_12180</name>
</gene>
<sequence length="294" mass="32031">MKTSICCLITGIAAAVLQCACGTTDKKPVAAPEKPVIENKGVKIAYKDTGKGDTTLVFVHGWAINQSYWDNQVAFFKDRYRVVTLDLPGFGESGKNRTLWTTDIYGSDIDTLLERLDIKNAFLVGHSMSGDIVLSAAIHAPGRVIGVIGVDNFKGVGVAATPTPQQKEEYAKLTEQLKQHFRETATSYFSKELFSATTADSIRKRVLNDIAQTDPVIGTTTITGSEELDEVKALTTLNKTLLLVNSDYMPTDTTGLVAHHLPYKIYYVHGSGHYPMLEQPAQFNSLLAAAITGK</sequence>
<dbReference type="SUPFAM" id="SSF53474">
    <property type="entry name" value="alpha/beta-Hydrolases"/>
    <property type="match status" value="1"/>
</dbReference>
<dbReference type="Proteomes" id="UP000676386">
    <property type="component" value="Unassembled WGS sequence"/>
</dbReference>
<dbReference type="Gene3D" id="3.40.50.1820">
    <property type="entry name" value="alpha/beta hydrolase"/>
    <property type="match status" value="1"/>
</dbReference>
<dbReference type="InterPro" id="IPR000073">
    <property type="entry name" value="AB_hydrolase_1"/>
</dbReference>
<dbReference type="InterPro" id="IPR050228">
    <property type="entry name" value="Carboxylesterase_BioH"/>
</dbReference>
<accession>A0ABS5IYM8</accession>
<dbReference type="Pfam" id="PF12697">
    <property type="entry name" value="Abhydrolase_6"/>
    <property type="match status" value="1"/>
</dbReference>
<protein>
    <submittedName>
        <fullName evidence="2">Alpha/beta hydrolase</fullName>
    </submittedName>
</protein>
<dbReference type="PANTHER" id="PTHR43194">
    <property type="entry name" value="HYDROLASE ALPHA/BETA FOLD FAMILY"/>
    <property type="match status" value="1"/>
</dbReference>
<proteinExistence type="predicted"/>
<dbReference type="InterPro" id="IPR029058">
    <property type="entry name" value="AB_hydrolase_fold"/>
</dbReference>
<name>A0ABS5IYM8_9BACT</name>
<feature type="domain" description="AB hydrolase-1" evidence="1">
    <location>
        <begin position="56"/>
        <end position="284"/>
    </location>
</feature>
<organism evidence="2 3">
    <name type="scientific">Chitinophaga hostae</name>
    <dbReference type="NCBI Taxonomy" id="2831022"/>
    <lineage>
        <taxon>Bacteria</taxon>
        <taxon>Pseudomonadati</taxon>
        <taxon>Bacteroidota</taxon>
        <taxon>Chitinophagia</taxon>
        <taxon>Chitinophagales</taxon>
        <taxon>Chitinophagaceae</taxon>
        <taxon>Chitinophaga</taxon>
    </lineage>
</organism>
<dbReference type="GO" id="GO:0016787">
    <property type="term" value="F:hydrolase activity"/>
    <property type="evidence" value="ECO:0007669"/>
    <property type="project" value="UniProtKB-KW"/>
</dbReference>
<evidence type="ECO:0000313" key="2">
    <source>
        <dbReference type="EMBL" id="MBS0028066.1"/>
    </source>
</evidence>
<dbReference type="PANTHER" id="PTHR43194:SF2">
    <property type="entry name" value="PEROXISOMAL MEMBRANE PROTEIN LPX1"/>
    <property type="match status" value="1"/>
</dbReference>